<evidence type="ECO:0000313" key="2">
    <source>
        <dbReference type="Proteomes" id="UP001060170"/>
    </source>
</evidence>
<reference evidence="1 2" key="3">
    <citation type="journal article" date="2022" name="Microbiol. Spectr.">
        <title>Folding features and dynamics of 3D genome architecture in plant fungal pathogens.</title>
        <authorList>
            <person name="Xia C."/>
        </authorList>
    </citation>
    <scope>NUCLEOTIDE SEQUENCE [LARGE SCALE GENOMIC DNA]</scope>
    <source>
        <strain evidence="1 2">93-210</strain>
    </source>
</reference>
<reference evidence="2" key="2">
    <citation type="journal article" date="2018" name="Mol. Plant Microbe Interact.">
        <title>Genome sequence resources for the wheat stripe rust pathogen (Puccinia striiformis f. sp. tritici) and the barley stripe rust pathogen (Puccinia striiformis f. sp. hordei).</title>
        <authorList>
            <person name="Xia C."/>
            <person name="Wang M."/>
            <person name="Yin C."/>
            <person name="Cornejo O.E."/>
            <person name="Hulbert S.H."/>
            <person name="Chen X."/>
        </authorList>
    </citation>
    <scope>NUCLEOTIDE SEQUENCE [LARGE SCALE GENOMIC DNA]</scope>
    <source>
        <strain evidence="2">93-210</strain>
    </source>
</reference>
<gene>
    <name evidence="1" type="ORF">MJO28_002117</name>
</gene>
<organism evidence="1 2">
    <name type="scientific">Puccinia striiformis f. sp. tritici</name>
    <dbReference type="NCBI Taxonomy" id="168172"/>
    <lineage>
        <taxon>Eukaryota</taxon>
        <taxon>Fungi</taxon>
        <taxon>Dikarya</taxon>
        <taxon>Basidiomycota</taxon>
        <taxon>Pucciniomycotina</taxon>
        <taxon>Pucciniomycetes</taxon>
        <taxon>Pucciniales</taxon>
        <taxon>Pucciniaceae</taxon>
        <taxon>Puccinia</taxon>
    </lineage>
</organism>
<reference evidence="2" key="1">
    <citation type="journal article" date="2018" name="BMC Genomics">
        <title>Genomic insights into host adaptation between the wheat stripe rust pathogen (Puccinia striiformis f. sp. tritici) and the barley stripe rust pathogen (Puccinia striiformis f. sp. hordei).</title>
        <authorList>
            <person name="Xia C."/>
            <person name="Wang M."/>
            <person name="Yin C."/>
            <person name="Cornejo O.E."/>
            <person name="Hulbert S.H."/>
            <person name="Chen X."/>
        </authorList>
    </citation>
    <scope>NUCLEOTIDE SEQUENCE [LARGE SCALE GENOMIC DNA]</scope>
    <source>
        <strain evidence="2">93-210</strain>
    </source>
</reference>
<keyword evidence="2" id="KW-1185">Reference proteome</keyword>
<comment type="caution">
    <text evidence="1">The sequence shown here is derived from an EMBL/GenBank/DDBJ whole genome shotgun (WGS) entry which is preliminary data.</text>
</comment>
<evidence type="ECO:0000313" key="1">
    <source>
        <dbReference type="EMBL" id="KAI7961628.1"/>
    </source>
</evidence>
<sequence length="65" mass="7581">MRPPPAPLLRRALNRRLADGTENLVLYTHYSCTKKLTDAERHKPVQGMTHKRVDREHLEMSSKDN</sequence>
<dbReference type="EMBL" id="CM045866">
    <property type="protein sequence ID" value="KAI7961628.1"/>
    <property type="molecule type" value="Genomic_DNA"/>
</dbReference>
<accession>A0ACC0EZ01</accession>
<name>A0ACC0EZ01_9BASI</name>
<proteinExistence type="predicted"/>
<dbReference type="Proteomes" id="UP001060170">
    <property type="component" value="Chromosome 2"/>
</dbReference>
<protein>
    <submittedName>
        <fullName evidence="1">Uncharacterized protein</fullName>
    </submittedName>
</protein>